<dbReference type="EMBL" id="CP007202">
    <property type="protein sequence ID" value="AJR03795.1"/>
    <property type="molecule type" value="Genomic_DNA"/>
</dbReference>
<evidence type="ECO:0000313" key="4">
    <source>
        <dbReference type="Proteomes" id="UP000032229"/>
    </source>
</evidence>
<dbReference type="OrthoDB" id="823685at2"/>
<accession>A0A0C5WLV4</accession>
<dbReference type="PATRIC" id="fig|1454006.5.peg.1855"/>
<dbReference type="InterPro" id="IPR001296">
    <property type="entry name" value="Glyco_trans_1"/>
</dbReference>
<dbReference type="STRING" id="1454006.AW14_09380"/>
<dbReference type="CDD" id="cd03811">
    <property type="entry name" value="GT4_GT28_WabH-like"/>
    <property type="match status" value="1"/>
</dbReference>
<dbReference type="KEGG" id="sze:AW14_09380"/>
<dbReference type="Gene3D" id="3.40.50.2000">
    <property type="entry name" value="Glycogen Phosphorylase B"/>
    <property type="match status" value="2"/>
</dbReference>
<dbReference type="RefSeq" id="WP_044638526.1">
    <property type="nucleotide sequence ID" value="NZ_CP007202.1"/>
</dbReference>
<gene>
    <name evidence="3" type="ORF">AW14_09380</name>
</gene>
<name>A0A0C5WLV4_9FLAO</name>
<evidence type="ECO:0000259" key="2">
    <source>
        <dbReference type="Pfam" id="PF13439"/>
    </source>
</evidence>
<feature type="domain" description="Glycosyltransferase subfamily 4-like N-terminal" evidence="2">
    <location>
        <begin position="29"/>
        <end position="167"/>
    </location>
</feature>
<dbReference type="SUPFAM" id="SSF53756">
    <property type="entry name" value="UDP-Glycosyltransferase/glycogen phosphorylase"/>
    <property type="match status" value="1"/>
</dbReference>
<reference evidence="3 4" key="1">
    <citation type="submission" date="2014-02" db="EMBL/GenBank/DDBJ databases">
        <authorList>
            <person name="Young C.-C."/>
            <person name="Hameed A."/>
            <person name="Huang H.-C."/>
            <person name="Shahina M."/>
        </authorList>
    </citation>
    <scope>NUCLEOTIDE SEQUENCE [LARGE SCALE GENOMIC DNA]</scope>
    <source>
        <strain evidence="3 4">CC-SAMT-1</strain>
    </source>
</reference>
<keyword evidence="4" id="KW-1185">Reference proteome</keyword>
<dbReference type="GO" id="GO:0016757">
    <property type="term" value="F:glycosyltransferase activity"/>
    <property type="evidence" value="ECO:0007669"/>
    <property type="project" value="InterPro"/>
</dbReference>
<proteinExistence type="predicted"/>
<dbReference type="InterPro" id="IPR028098">
    <property type="entry name" value="Glyco_trans_4-like_N"/>
</dbReference>
<dbReference type="PANTHER" id="PTHR12526">
    <property type="entry name" value="GLYCOSYLTRANSFERASE"/>
    <property type="match status" value="1"/>
</dbReference>
<dbReference type="Pfam" id="PF13439">
    <property type="entry name" value="Glyco_transf_4"/>
    <property type="match status" value="1"/>
</dbReference>
<evidence type="ECO:0000259" key="1">
    <source>
        <dbReference type="Pfam" id="PF00534"/>
    </source>
</evidence>
<organism evidence="3 4">
    <name type="scientific">Siansivirga zeaxanthinifaciens CC-SAMT-1</name>
    <dbReference type="NCBI Taxonomy" id="1454006"/>
    <lineage>
        <taxon>Bacteria</taxon>
        <taxon>Pseudomonadati</taxon>
        <taxon>Bacteroidota</taxon>
        <taxon>Flavobacteriia</taxon>
        <taxon>Flavobacteriales</taxon>
        <taxon>Flavobacteriaceae</taxon>
        <taxon>Siansivirga</taxon>
    </lineage>
</organism>
<keyword evidence="3" id="KW-0808">Transferase</keyword>
<protein>
    <submittedName>
        <fullName evidence="3">Alpha-1,4-N-acetylgalactosamine transferase</fullName>
    </submittedName>
</protein>
<feature type="domain" description="Glycosyl transferase family 1" evidence="1">
    <location>
        <begin position="192"/>
        <end position="341"/>
    </location>
</feature>
<evidence type="ECO:0000313" key="3">
    <source>
        <dbReference type="EMBL" id="AJR03795.1"/>
    </source>
</evidence>
<dbReference type="HOGENOM" id="CLU_009583_0_1_10"/>
<dbReference type="Proteomes" id="UP000032229">
    <property type="component" value="Chromosome"/>
</dbReference>
<dbReference type="PANTHER" id="PTHR12526:SF630">
    <property type="entry name" value="GLYCOSYLTRANSFERASE"/>
    <property type="match status" value="1"/>
</dbReference>
<sequence>MHTPLVTHDIHSQSASVKVLQLIDSLEAGGAERVAVQYANAMVETGSYLCATRAEGLLKASLHPQVGYLFLNKKSTLDLQAVLKLKRFVKGSGIQIIHAHSSSFFLATLVKLLYPKVHIIWHDHYGNSAYLNKRPKWILQICAPFFSYVFCVNRDLENWARTVLKVKSVSYLSNYAEQAIEVPITTLKGTAGKRIVCLANLRPQKDHITLVDAFKNLQTRFPDWTLHLVGKDFDDAYSKALKTYIEANTCQDRVYIYGSCTDVASILEQSTMGVLASKSEGLPLALLEYGLAGLATVCTQVGSCAEVVLDGVHGRVVPSQDAEALEQALALYMETPHLRDAHGIAFKSFVEKNYSKTAIIDKIKTIYNTLCMPNHAK</sequence>
<dbReference type="Pfam" id="PF00534">
    <property type="entry name" value="Glycos_transf_1"/>
    <property type="match status" value="1"/>
</dbReference>
<dbReference type="AlphaFoldDB" id="A0A0C5WLV4"/>